<dbReference type="PROSITE" id="PS51186">
    <property type="entry name" value="GNAT"/>
    <property type="match status" value="1"/>
</dbReference>
<reference evidence="2 3" key="1">
    <citation type="submission" date="2015-11" db="EMBL/GenBank/DDBJ databases">
        <authorList>
            <person name="Zhang Y."/>
            <person name="Guo Z."/>
        </authorList>
    </citation>
    <scope>NUCLEOTIDE SEQUENCE [LARGE SCALE GENOMIC DNA]</scope>
    <source>
        <strain evidence="2 3">KCTC 12086</strain>
    </source>
</reference>
<feature type="domain" description="N-acetyltransferase" evidence="1">
    <location>
        <begin position="4"/>
        <end position="149"/>
    </location>
</feature>
<dbReference type="RefSeq" id="WP_058030860.1">
    <property type="nucleotide sequence ID" value="NZ_CP013187.1"/>
</dbReference>
<accession>A0A0S2K539</accession>
<organism evidence="2 3">
    <name type="scientific">Pseudoalteromonas phenolica</name>
    <dbReference type="NCBI Taxonomy" id="161398"/>
    <lineage>
        <taxon>Bacteria</taxon>
        <taxon>Pseudomonadati</taxon>
        <taxon>Pseudomonadota</taxon>
        <taxon>Gammaproteobacteria</taxon>
        <taxon>Alteromonadales</taxon>
        <taxon>Pseudoalteromonadaceae</taxon>
        <taxon>Pseudoalteromonas</taxon>
    </lineage>
</organism>
<proteinExistence type="predicted"/>
<protein>
    <submittedName>
        <fullName evidence="2">Putative acetyltransferase</fullName>
    </submittedName>
</protein>
<dbReference type="Pfam" id="PF00583">
    <property type="entry name" value="Acetyltransf_1"/>
    <property type="match status" value="1"/>
</dbReference>
<dbReference type="Gene3D" id="3.40.630.30">
    <property type="match status" value="1"/>
</dbReference>
<dbReference type="GO" id="GO:0016747">
    <property type="term" value="F:acyltransferase activity, transferring groups other than amino-acyl groups"/>
    <property type="evidence" value="ECO:0007669"/>
    <property type="project" value="InterPro"/>
</dbReference>
<evidence type="ECO:0000259" key="1">
    <source>
        <dbReference type="PROSITE" id="PS51186"/>
    </source>
</evidence>
<dbReference type="InterPro" id="IPR000182">
    <property type="entry name" value="GNAT_dom"/>
</dbReference>
<keyword evidence="2" id="KW-0808">Transferase</keyword>
<dbReference type="PANTHER" id="PTHR43415">
    <property type="entry name" value="SPERMIDINE N(1)-ACETYLTRANSFERASE"/>
    <property type="match status" value="1"/>
</dbReference>
<dbReference type="InterPro" id="IPR016181">
    <property type="entry name" value="Acyl_CoA_acyltransferase"/>
</dbReference>
<name>A0A0S2K539_9GAMM</name>
<dbReference type="EMBL" id="CP013187">
    <property type="protein sequence ID" value="ALO43183.1"/>
    <property type="molecule type" value="Genomic_DNA"/>
</dbReference>
<dbReference type="KEGG" id="pphe:PP2015_2696"/>
<dbReference type="PATRIC" id="fig|161398.10.peg.2753"/>
<gene>
    <name evidence="2" type="ORF">PP2015_2696</name>
</gene>
<sequence length="149" mass="17516">MSQLNIKLFPTLAAHLDDLVAWEQQADVGEFILANSKEQHLNSMEEPTIQYLSVFQNEQLAGFIILALESETIVEFRRIVIGQRGAGIGQLAIQAMEQYCLEHYACQRIWLDVFDFNERGQHIYRKLGYREFKRCRHGEHQLLFFEKHF</sequence>
<keyword evidence="3" id="KW-1185">Reference proteome</keyword>
<dbReference type="SUPFAM" id="SSF55729">
    <property type="entry name" value="Acyl-CoA N-acyltransferases (Nat)"/>
    <property type="match status" value="1"/>
</dbReference>
<dbReference type="Proteomes" id="UP000061457">
    <property type="component" value="Chromosome I"/>
</dbReference>
<evidence type="ECO:0000313" key="2">
    <source>
        <dbReference type="EMBL" id="ALO43183.1"/>
    </source>
</evidence>
<dbReference type="AlphaFoldDB" id="A0A0S2K539"/>
<dbReference type="PANTHER" id="PTHR43415:SF3">
    <property type="entry name" value="GNAT-FAMILY ACETYLTRANSFERASE"/>
    <property type="match status" value="1"/>
</dbReference>
<evidence type="ECO:0000313" key="3">
    <source>
        <dbReference type="Proteomes" id="UP000061457"/>
    </source>
</evidence>
<dbReference type="OrthoDB" id="9784220at2"/>